<keyword evidence="3" id="KW-1185">Reference proteome</keyword>
<evidence type="ECO:0000313" key="3">
    <source>
        <dbReference type="Proteomes" id="UP000224854"/>
    </source>
</evidence>
<evidence type="ECO:0000256" key="1">
    <source>
        <dbReference type="SAM" id="MobiDB-lite"/>
    </source>
</evidence>
<dbReference type="EMBL" id="NJEU01000085">
    <property type="protein sequence ID" value="PHH81985.1"/>
    <property type="molecule type" value="Genomic_DNA"/>
</dbReference>
<feature type="compositionally biased region" description="Basic and acidic residues" evidence="1">
    <location>
        <begin position="77"/>
        <end position="99"/>
    </location>
</feature>
<name>A0A2C5ZJ30_9HYPO</name>
<organism evidence="2 3">
    <name type="scientific">Ophiocordyceps australis</name>
    <dbReference type="NCBI Taxonomy" id="1399860"/>
    <lineage>
        <taxon>Eukaryota</taxon>
        <taxon>Fungi</taxon>
        <taxon>Dikarya</taxon>
        <taxon>Ascomycota</taxon>
        <taxon>Pezizomycotina</taxon>
        <taxon>Sordariomycetes</taxon>
        <taxon>Hypocreomycetidae</taxon>
        <taxon>Hypocreales</taxon>
        <taxon>Ophiocordycipitaceae</taxon>
        <taxon>Ophiocordyceps</taxon>
    </lineage>
</organism>
<sequence length="200" mass="21226">MEVPGSASSQEHTLCQYNVKVLAWPGPDARRGGEAGAGPAMDEALKQPRHEQGSAHFDNRGQRQTRWRAVPELNESVGKESMGKESMGKESVGKGERPTRYGLGRGSRGSVLRKGSAPLRAAGDSGFVIGTSSESPAYRAPCTSPRGTSGVDWPILRLGTRHTPLPYRGNGSCALSASPQLPRPTTSRRSSVSCIKGRTG</sequence>
<dbReference type="AlphaFoldDB" id="A0A2C5ZJ30"/>
<gene>
    <name evidence="2" type="ORF">CDD82_7370</name>
</gene>
<accession>A0A2C5ZJ30</accession>
<feature type="compositionally biased region" description="Basic and acidic residues" evidence="1">
    <location>
        <begin position="43"/>
        <end position="61"/>
    </location>
</feature>
<dbReference type="Proteomes" id="UP000224854">
    <property type="component" value="Unassembled WGS sequence"/>
</dbReference>
<comment type="caution">
    <text evidence="2">The sequence shown here is derived from an EMBL/GenBank/DDBJ whole genome shotgun (WGS) entry which is preliminary data.</text>
</comment>
<proteinExistence type="predicted"/>
<feature type="region of interest" description="Disordered" evidence="1">
    <location>
        <begin position="170"/>
        <end position="200"/>
    </location>
</feature>
<feature type="region of interest" description="Disordered" evidence="1">
    <location>
        <begin position="25"/>
        <end position="112"/>
    </location>
</feature>
<evidence type="ECO:0000313" key="2">
    <source>
        <dbReference type="EMBL" id="PHH81985.1"/>
    </source>
</evidence>
<reference evidence="2 3" key="1">
    <citation type="submission" date="2017-06" db="EMBL/GenBank/DDBJ databases">
        <title>Ant-infecting Ophiocordyceps genomes reveal a high diversity of potential behavioral manipulation genes and a possible major role for enterotoxins.</title>
        <authorList>
            <person name="De Bekker C."/>
            <person name="Evans H.C."/>
            <person name="Brachmann A."/>
            <person name="Hughes D.P."/>
        </authorList>
    </citation>
    <scope>NUCLEOTIDE SEQUENCE [LARGE SCALE GENOMIC DNA]</scope>
    <source>
        <strain evidence="2 3">1348a</strain>
    </source>
</reference>
<protein>
    <submittedName>
        <fullName evidence="2">Uncharacterized protein</fullName>
    </submittedName>
</protein>